<gene>
    <name evidence="2" type="ORF">MUK42_32819</name>
</gene>
<evidence type="ECO:0000256" key="1">
    <source>
        <dbReference type="SAM" id="MobiDB-lite"/>
    </source>
</evidence>
<sequence>MEQMDDGEDDKLTLEKKYLQRKTVGLLHRWVQSCCSSKQKQRIRNGCLVDVRVNKEHCGAGSRAVNHPWPALRGREGGRRKRYCQSSKSRHGESLFSFPSIFRELMVAFSQPQCSFQELKLSVPLPRGLWTGRKPSGRRATDRPFNAPSSCVDR</sequence>
<name>A0A9E7I8T4_9LILI</name>
<protein>
    <submittedName>
        <fullName evidence="2">Uncharacterized protein</fullName>
    </submittedName>
</protein>
<evidence type="ECO:0000313" key="2">
    <source>
        <dbReference type="EMBL" id="URE47519.1"/>
    </source>
</evidence>
<evidence type="ECO:0000313" key="3">
    <source>
        <dbReference type="Proteomes" id="UP001055439"/>
    </source>
</evidence>
<dbReference type="AlphaFoldDB" id="A0A9E7I8T4"/>
<accession>A0A9E7I8T4</accession>
<feature type="region of interest" description="Disordered" evidence="1">
    <location>
        <begin position="131"/>
        <end position="154"/>
    </location>
</feature>
<organism evidence="2 3">
    <name type="scientific">Musa troglodytarum</name>
    <name type="common">fe'i banana</name>
    <dbReference type="NCBI Taxonomy" id="320322"/>
    <lineage>
        <taxon>Eukaryota</taxon>
        <taxon>Viridiplantae</taxon>
        <taxon>Streptophyta</taxon>
        <taxon>Embryophyta</taxon>
        <taxon>Tracheophyta</taxon>
        <taxon>Spermatophyta</taxon>
        <taxon>Magnoliopsida</taxon>
        <taxon>Liliopsida</taxon>
        <taxon>Zingiberales</taxon>
        <taxon>Musaceae</taxon>
        <taxon>Musa</taxon>
    </lineage>
</organism>
<keyword evidence="3" id="KW-1185">Reference proteome</keyword>
<reference evidence="2" key="1">
    <citation type="submission" date="2022-05" db="EMBL/GenBank/DDBJ databases">
        <title>The Musa troglodytarum L. genome provides insights into the mechanism of non-climacteric behaviour and enrichment of carotenoids.</title>
        <authorList>
            <person name="Wang J."/>
        </authorList>
    </citation>
    <scope>NUCLEOTIDE SEQUENCE</scope>
    <source>
        <tissue evidence="2">Leaf</tissue>
    </source>
</reference>
<proteinExistence type="predicted"/>
<dbReference type="EMBL" id="CP097511">
    <property type="protein sequence ID" value="URE47519.1"/>
    <property type="molecule type" value="Genomic_DNA"/>
</dbReference>
<dbReference type="Proteomes" id="UP001055439">
    <property type="component" value="Chromosome 9"/>
</dbReference>